<feature type="chain" id="PRO_5001570962" description="Pili assembly chaperone N-terminal domain-containing protein" evidence="1">
    <location>
        <begin position="24"/>
        <end position="250"/>
    </location>
</feature>
<dbReference type="GO" id="GO:0030288">
    <property type="term" value="C:outer membrane-bounded periplasmic space"/>
    <property type="evidence" value="ECO:0007669"/>
    <property type="project" value="InterPro"/>
</dbReference>
<dbReference type="PATRIC" id="fig|1280948.3.peg.1286"/>
<dbReference type="Gene3D" id="2.60.40.10">
    <property type="entry name" value="Immunoglobulins"/>
    <property type="match status" value="1"/>
</dbReference>
<accession>A0A059E573</accession>
<evidence type="ECO:0000259" key="2">
    <source>
        <dbReference type="Pfam" id="PF00345"/>
    </source>
</evidence>
<evidence type="ECO:0000313" key="4">
    <source>
        <dbReference type="Proteomes" id="UP000024547"/>
    </source>
</evidence>
<sequence length="250" mass="27371">MLKRLIPALFGCLLALSSLPAAAYEFAPIVAQFTPNGSGAARTFVVRNTHEEPVALQIEMFQRSADETGKELRQPEYDDFIITPPQLVLAPGQSQSIRVQWVGDSDPDMELSYRMIVEQLPIPYAKEDAGSNRVTDISLGIRYEAALYVVPREGDPAAEITHADPIETETGEKMLRLTIKNTGQRRAILQDPSVTVTTNGQSTTLSGDSIPVLSNYNIIAGTQAVFDIPWPESLPFGPVSASLSTDYYKN</sequence>
<dbReference type="AlphaFoldDB" id="A0A059E573"/>
<feature type="domain" description="Pili assembly chaperone N-terminal" evidence="2">
    <location>
        <begin position="38"/>
        <end position="151"/>
    </location>
</feature>
<keyword evidence="4" id="KW-1185">Reference proteome</keyword>
<dbReference type="SUPFAM" id="SSF49354">
    <property type="entry name" value="PapD-like"/>
    <property type="match status" value="1"/>
</dbReference>
<keyword evidence="1" id="KW-0732">Signal</keyword>
<name>A0A059E573_9PROT</name>
<dbReference type="EMBL" id="AWFH01000007">
    <property type="protein sequence ID" value="KCZ63089.1"/>
    <property type="molecule type" value="Genomic_DNA"/>
</dbReference>
<dbReference type="Proteomes" id="UP000024547">
    <property type="component" value="Unassembled WGS sequence"/>
</dbReference>
<feature type="signal peptide" evidence="1">
    <location>
        <begin position="1"/>
        <end position="23"/>
    </location>
</feature>
<organism evidence="3 4">
    <name type="scientific">Hyphomonas atlantica</name>
    <dbReference type="NCBI Taxonomy" id="1280948"/>
    <lineage>
        <taxon>Bacteria</taxon>
        <taxon>Pseudomonadati</taxon>
        <taxon>Pseudomonadota</taxon>
        <taxon>Alphaproteobacteria</taxon>
        <taxon>Hyphomonadales</taxon>
        <taxon>Hyphomonadaceae</taxon>
        <taxon>Hyphomonas</taxon>
    </lineage>
</organism>
<evidence type="ECO:0000313" key="3">
    <source>
        <dbReference type="EMBL" id="KCZ63089.1"/>
    </source>
</evidence>
<dbReference type="RefSeq" id="WP_035549977.1">
    <property type="nucleotide sequence ID" value="NZ_AWFH01000007.1"/>
</dbReference>
<protein>
    <recommendedName>
        <fullName evidence="2">Pili assembly chaperone N-terminal domain-containing protein</fullName>
    </recommendedName>
</protein>
<dbReference type="InterPro" id="IPR016147">
    <property type="entry name" value="Pili_assmbl_chaperone_N"/>
</dbReference>
<dbReference type="InterPro" id="IPR013783">
    <property type="entry name" value="Ig-like_fold"/>
</dbReference>
<reference evidence="3 4" key="1">
    <citation type="journal article" date="2014" name="Antonie Van Leeuwenhoek">
        <title>Hyphomonas beringensis sp. nov. and Hyphomonas chukchiensis sp. nov., isolated from surface seawater of the Bering Sea and Chukchi Sea.</title>
        <authorList>
            <person name="Li C."/>
            <person name="Lai Q."/>
            <person name="Li G."/>
            <person name="Dong C."/>
            <person name="Wang J."/>
            <person name="Liao Y."/>
            <person name="Shao Z."/>
        </authorList>
    </citation>
    <scope>NUCLEOTIDE SEQUENCE [LARGE SCALE GENOMIC DNA]</scope>
    <source>
        <strain evidence="3 4">22II1-22F38</strain>
    </source>
</reference>
<proteinExistence type="predicted"/>
<dbReference type="eggNOG" id="COG3121">
    <property type="taxonomic scope" value="Bacteria"/>
</dbReference>
<dbReference type="GO" id="GO:0071555">
    <property type="term" value="P:cell wall organization"/>
    <property type="evidence" value="ECO:0007669"/>
    <property type="project" value="InterPro"/>
</dbReference>
<dbReference type="OrthoDB" id="369595at2"/>
<evidence type="ECO:0000256" key="1">
    <source>
        <dbReference type="SAM" id="SignalP"/>
    </source>
</evidence>
<dbReference type="STRING" id="1280948.HY36_15265"/>
<dbReference type="InterPro" id="IPR008962">
    <property type="entry name" value="PapD-like_sf"/>
</dbReference>
<comment type="caution">
    <text evidence="3">The sequence shown here is derived from an EMBL/GenBank/DDBJ whole genome shotgun (WGS) entry which is preliminary data.</text>
</comment>
<gene>
    <name evidence="3" type="ORF">HY36_15265</name>
</gene>
<dbReference type="Pfam" id="PF00345">
    <property type="entry name" value="PapD_N"/>
    <property type="match status" value="1"/>
</dbReference>
<dbReference type="PANTHER" id="PTHR30251:SF4">
    <property type="entry name" value="SLR1668 PROTEIN"/>
    <property type="match status" value="1"/>
</dbReference>
<dbReference type="InterPro" id="IPR050643">
    <property type="entry name" value="Periplasmic_pilus_chap"/>
</dbReference>
<dbReference type="PANTHER" id="PTHR30251">
    <property type="entry name" value="PILUS ASSEMBLY CHAPERONE"/>
    <property type="match status" value="1"/>
</dbReference>